<reference evidence="1" key="2">
    <citation type="journal article" date="2022" name="Microb. Genom.">
        <title>A chromosome-scale genome assembly of the tomato pathogen Cladosporium fulvum reveals a compartmentalized genome architecture and the presence of a dispensable chromosome.</title>
        <authorList>
            <person name="Zaccaron A.Z."/>
            <person name="Chen L.H."/>
            <person name="Samaras A."/>
            <person name="Stergiopoulos I."/>
        </authorList>
    </citation>
    <scope>NUCLEOTIDE SEQUENCE</scope>
    <source>
        <strain evidence="1">Race5_Kim</strain>
    </source>
</reference>
<organism evidence="1 2">
    <name type="scientific">Passalora fulva</name>
    <name type="common">Tomato leaf mold</name>
    <name type="synonym">Cladosporium fulvum</name>
    <dbReference type="NCBI Taxonomy" id="5499"/>
    <lineage>
        <taxon>Eukaryota</taxon>
        <taxon>Fungi</taxon>
        <taxon>Dikarya</taxon>
        <taxon>Ascomycota</taxon>
        <taxon>Pezizomycotina</taxon>
        <taxon>Dothideomycetes</taxon>
        <taxon>Dothideomycetidae</taxon>
        <taxon>Mycosphaerellales</taxon>
        <taxon>Mycosphaerellaceae</taxon>
        <taxon>Fulvia</taxon>
    </lineage>
</organism>
<dbReference type="InterPro" id="IPR032710">
    <property type="entry name" value="NTF2-like_dom_sf"/>
</dbReference>
<dbReference type="EMBL" id="CP090169">
    <property type="protein sequence ID" value="UJO19969.1"/>
    <property type="molecule type" value="Genomic_DNA"/>
</dbReference>
<name>A0A9Q8PCI6_PASFU</name>
<keyword evidence="2" id="KW-1185">Reference proteome</keyword>
<dbReference type="GeneID" id="71990485"/>
<evidence type="ECO:0000313" key="2">
    <source>
        <dbReference type="Proteomes" id="UP000756132"/>
    </source>
</evidence>
<gene>
    <name evidence="1" type="ORF">CLAFUR5_10607</name>
</gene>
<dbReference type="AlphaFoldDB" id="A0A9Q8PCI6"/>
<reference evidence="1" key="1">
    <citation type="submission" date="2021-12" db="EMBL/GenBank/DDBJ databases">
        <authorList>
            <person name="Zaccaron A."/>
            <person name="Stergiopoulos I."/>
        </authorList>
    </citation>
    <scope>NUCLEOTIDE SEQUENCE</scope>
    <source>
        <strain evidence="1">Race5_Kim</strain>
    </source>
</reference>
<sequence length="167" mass="18574">MCSISAEGEACTTSESPKETDDLIKVRTKALTINYALNTRDFGLLSDCLSENFVGHWAFFPDTALDKDSFIDSIRHNAEQYPNWQCKAIDIYLHGKGKSRQGLPEWISMMVDCQQTGVPDGIVRKTFMLLEFRRPETEGAVAGSGAEWLCTSLKATQGLVAGDVWFI</sequence>
<evidence type="ECO:0000313" key="1">
    <source>
        <dbReference type="EMBL" id="UJO19969.1"/>
    </source>
</evidence>
<dbReference type="SUPFAM" id="SSF54427">
    <property type="entry name" value="NTF2-like"/>
    <property type="match status" value="1"/>
</dbReference>
<dbReference type="OMA" id="PNWQCKA"/>
<dbReference type="KEGG" id="ffu:CLAFUR5_10607"/>
<proteinExistence type="predicted"/>
<dbReference type="RefSeq" id="XP_047764335.1">
    <property type="nucleotide sequence ID" value="XM_047909755.1"/>
</dbReference>
<accession>A0A9Q8PCI6</accession>
<protein>
    <recommendedName>
        <fullName evidence="3">SnoaL-like domain-containing protein</fullName>
    </recommendedName>
</protein>
<dbReference type="Proteomes" id="UP000756132">
    <property type="component" value="Chromosome 7"/>
</dbReference>
<evidence type="ECO:0008006" key="3">
    <source>
        <dbReference type="Google" id="ProtNLM"/>
    </source>
</evidence>